<evidence type="ECO:0000313" key="3">
    <source>
        <dbReference type="EMBL" id="MXQ94363.1"/>
    </source>
</evidence>
<dbReference type="Proteomes" id="UP000322234">
    <property type="component" value="Unassembled WGS sequence"/>
</dbReference>
<dbReference type="EMBL" id="VBQZ03000109">
    <property type="protein sequence ID" value="MXQ94363.1"/>
    <property type="molecule type" value="Genomic_DNA"/>
</dbReference>
<evidence type="ECO:0000256" key="1">
    <source>
        <dbReference type="ARBA" id="ARBA00022574"/>
    </source>
</evidence>
<keyword evidence="2" id="KW-0677">Repeat</keyword>
<name>A0A6B0S4P0_9CETA</name>
<accession>A0A6B0S4P0</accession>
<organism evidence="3 4">
    <name type="scientific">Bos mutus</name>
    <name type="common">wild yak</name>
    <dbReference type="NCBI Taxonomy" id="72004"/>
    <lineage>
        <taxon>Eukaryota</taxon>
        <taxon>Metazoa</taxon>
        <taxon>Chordata</taxon>
        <taxon>Craniata</taxon>
        <taxon>Vertebrata</taxon>
        <taxon>Euteleostomi</taxon>
        <taxon>Mammalia</taxon>
        <taxon>Eutheria</taxon>
        <taxon>Laurasiatheria</taxon>
        <taxon>Artiodactyla</taxon>
        <taxon>Ruminantia</taxon>
        <taxon>Pecora</taxon>
        <taxon>Bovidae</taxon>
        <taxon>Bovinae</taxon>
        <taxon>Bos</taxon>
    </lineage>
</organism>
<dbReference type="PANTHER" id="PTHR11871">
    <property type="entry name" value="PROTEIN PHOSPHATASE PP2A REGULATORY SUBUNIT B"/>
    <property type="match status" value="1"/>
</dbReference>
<proteinExistence type="predicted"/>
<comment type="caution">
    <text evidence="3">The sequence shown here is derived from an EMBL/GenBank/DDBJ whole genome shotgun (WGS) entry which is preliminary data.</text>
</comment>
<dbReference type="AlphaFoldDB" id="A0A6B0S4P0"/>
<evidence type="ECO:0000313" key="4">
    <source>
        <dbReference type="Proteomes" id="UP000322234"/>
    </source>
</evidence>
<dbReference type="GO" id="GO:0000159">
    <property type="term" value="C:protein phosphatase type 2A complex"/>
    <property type="evidence" value="ECO:0007669"/>
    <property type="project" value="InterPro"/>
</dbReference>
<sequence>MQVRNVPRYGDVLCDDAGQLWSEYCELSRNTVRSAFSLSVVIVTLRVLVKKVREPCDALRFGAAPAWPGRDCSTSCVTSVTSVLLLAVVGYALCEAAHAALASVSHRHLDAASLWPGVSFAAAGSMVHVAWTSRLLLEPQVTCNDPCGHAFVCLVGFGAQAWNWTWALHPNSQQVLPADEVETLCFPVLEEPSSRSSEIISSMSDMKFSHSSRYGMSQDHLSVGVWDLDTERRPVETHRRGLGCHRPDLPVLPLKSTSTWKQAVSALRE</sequence>
<keyword evidence="4" id="KW-1185">Reference proteome</keyword>
<reference evidence="3" key="1">
    <citation type="submission" date="2019-10" db="EMBL/GenBank/DDBJ databases">
        <title>The sequence and de novo assembly of the wild yak genome.</title>
        <authorList>
            <person name="Liu Y."/>
        </authorList>
    </citation>
    <scope>NUCLEOTIDE SEQUENCE [LARGE SCALE GENOMIC DNA]</scope>
    <source>
        <strain evidence="3">WY2019</strain>
    </source>
</reference>
<gene>
    <name evidence="3" type="ORF">E5288_WYG001199</name>
</gene>
<dbReference type="InterPro" id="IPR000009">
    <property type="entry name" value="PP2A_PR55"/>
</dbReference>
<evidence type="ECO:0000256" key="2">
    <source>
        <dbReference type="ARBA" id="ARBA00022737"/>
    </source>
</evidence>
<keyword evidence="1" id="KW-0853">WD repeat</keyword>
<dbReference type="GO" id="GO:0019888">
    <property type="term" value="F:protein phosphatase regulator activity"/>
    <property type="evidence" value="ECO:0007669"/>
    <property type="project" value="InterPro"/>
</dbReference>
<protein>
    <submittedName>
        <fullName evidence="3">Uncharacterized protein</fullName>
    </submittedName>
</protein>